<evidence type="ECO:0000313" key="3">
    <source>
        <dbReference type="EMBL" id="PRY93083.1"/>
    </source>
</evidence>
<keyword evidence="1" id="KW-0472">Membrane</keyword>
<dbReference type="PANTHER" id="PTHR43646:SF3">
    <property type="entry name" value="SLR1566 PROTEIN"/>
    <property type="match status" value="1"/>
</dbReference>
<keyword evidence="3" id="KW-0808">Transferase</keyword>
<dbReference type="AlphaFoldDB" id="A0A2T0X2A4"/>
<protein>
    <submittedName>
        <fullName evidence="3">Glycosyl transferase family 2</fullName>
    </submittedName>
</protein>
<evidence type="ECO:0000313" key="4">
    <source>
        <dbReference type="Proteomes" id="UP000238801"/>
    </source>
</evidence>
<feature type="transmembrane region" description="Helical" evidence="1">
    <location>
        <begin position="281"/>
        <end position="305"/>
    </location>
</feature>
<dbReference type="InterPro" id="IPR029044">
    <property type="entry name" value="Nucleotide-diphossugar_trans"/>
</dbReference>
<keyword evidence="1" id="KW-0812">Transmembrane</keyword>
<dbReference type="Proteomes" id="UP000238801">
    <property type="component" value="Unassembled WGS sequence"/>
</dbReference>
<dbReference type="SUPFAM" id="SSF53448">
    <property type="entry name" value="Nucleotide-diphospho-sugar transferases"/>
    <property type="match status" value="1"/>
</dbReference>
<dbReference type="RefSeq" id="WP_211292374.1">
    <property type="nucleotide sequence ID" value="NZ_PVTT01000002.1"/>
</dbReference>
<keyword evidence="4" id="KW-1185">Reference proteome</keyword>
<gene>
    <name evidence="3" type="ORF">BCF33_1949</name>
</gene>
<dbReference type="Pfam" id="PF00535">
    <property type="entry name" value="Glycos_transf_2"/>
    <property type="match status" value="1"/>
</dbReference>
<dbReference type="Gene3D" id="3.90.550.10">
    <property type="entry name" value="Spore Coat Polysaccharide Biosynthesis Protein SpsA, Chain A"/>
    <property type="match status" value="1"/>
</dbReference>
<dbReference type="EMBL" id="PVTT01000002">
    <property type="protein sequence ID" value="PRY93083.1"/>
    <property type="molecule type" value="Genomic_DNA"/>
</dbReference>
<organism evidence="3 4">
    <name type="scientific">Hasllibacter halocynthiae</name>
    <dbReference type="NCBI Taxonomy" id="595589"/>
    <lineage>
        <taxon>Bacteria</taxon>
        <taxon>Pseudomonadati</taxon>
        <taxon>Pseudomonadota</taxon>
        <taxon>Alphaproteobacteria</taxon>
        <taxon>Rhodobacterales</taxon>
        <taxon>Roseobacteraceae</taxon>
        <taxon>Hasllibacter</taxon>
    </lineage>
</organism>
<name>A0A2T0X2A4_9RHOB</name>
<evidence type="ECO:0000256" key="1">
    <source>
        <dbReference type="SAM" id="Phobius"/>
    </source>
</evidence>
<dbReference type="PANTHER" id="PTHR43646">
    <property type="entry name" value="GLYCOSYLTRANSFERASE"/>
    <property type="match status" value="1"/>
</dbReference>
<feature type="transmembrane region" description="Helical" evidence="1">
    <location>
        <begin position="170"/>
        <end position="189"/>
    </location>
</feature>
<feature type="transmembrane region" description="Helical" evidence="1">
    <location>
        <begin position="339"/>
        <end position="358"/>
    </location>
</feature>
<dbReference type="InterPro" id="IPR001173">
    <property type="entry name" value="Glyco_trans_2-like"/>
</dbReference>
<keyword evidence="1" id="KW-1133">Transmembrane helix</keyword>
<sequence length="378" mass="40241">MILALNILASLGLALGGLYAVVTLMNLAIFGVPRRAPEGTPRPVSVLIPARDEAGNIGAALEAVLAQEGAQIEVVVCDDGSTDGTDRIVGEFAARDGRVRLIHGAPLPMGWNGKQHACHQLALAARHPRLLFLDADVRLAPGAVARMSGYMDARGLDLVSGFPRQITRTLGEVVTIPQILVLLLGYLPFPMARMLPGEGFAAGCGQLMLVEAEAYRAAGGHEAFRDRMHDGLNLPRNVRAAGGRTDILDATPLARVRMYDNWADIWSGFTKNATEGMAKPVALPIWTVLLAGGHILPPVVALVAWGAGADYAAKVALLTTAMVLLARALLAWKVRQRPLAVLLHPVGVAVTLAIQWSALLGARKGAQAQWRGRLYDMN</sequence>
<accession>A0A2T0X2A4</accession>
<feature type="domain" description="Glycosyltransferase 2-like" evidence="2">
    <location>
        <begin position="45"/>
        <end position="211"/>
    </location>
</feature>
<feature type="transmembrane region" description="Helical" evidence="1">
    <location>
        <begin position="311"/>
        <end position="332"/>
    </location>
</feature>
<dbReference type="GO" id="GO:0016740">
    <property type="term" value="F:transferase activity"/>
    <property type="evidence" value="ECO:0007669"/>
    <property type="project" value="UniProtKB-KW"/>
</dbReference>
<proteinExistence type="predicted"/>
<reference evidence="3 4" key="1">
    <citation type="submission" date="2018-03" db="EMBL/GenBank/DDBJ databases">
        <title>Genomic Encyclopedia of Archaeal and Bacterial Type Strains, Phase II (KMG-II): from individual species to whole genera.</title>
        <authorList>
            <person name="Goeker M."/>
        </authorList>
    </citation>
    <scope>NUCLEOTIDE SEQUENCE [LARGE SCALE GENOMIC DNA]</scope>
    <source>
        <strain evidence="3 4">DSM 29318</strain>
    </source>
</reference>
<comment type="caution">
    <text evidence="3">The sequence shown here is derived from an EMBL/GenBank/DDBJ whole genome shotgun (WGS) entry which is preliminary data.</text>
</comment>
<dbReference type="CDD" id="cd00761">
    <property type="entry name" value="Glyco_tranf_GTA_type"/>
    <property type="match status" value="1"/>
</dbReference>
<evidence type="ECO:0000259" key="2">
    <source>
        <dbReference type="Pfam" id="PF00535"/>
    </source>
</evidence>